<evidence type="ECO:0000313" key="2">
    <source>
        <dbReference type="EMBL" id="GFN07302.1"/>
    </source>
</evidence>
<gene>
    <name evidence="2" type="ORF">Smic_58580</name>
</gene>
<accession>A0A7J0CXX4</accession>
<feature type="region of interest" description="Disordered" evidence="1">
    <location>
        <begin position="251"/>
        <end position="298"/>
    </location>
</feature>
<reference evidence="2 3" key="1">
    <citation type="submission" date="2020-05" db="EMBL/GenBank/DDBJ databases">
        <title>Whole genome shotgun sequence of Streptomyces microflavus NBRC 13062.</title>
        <authorList>
            <person name="Komaki H."/>
            <person name="Tamura T."/>
        </authorList>
    </citation>
    <scope>NUCLEOTIDE SEQUENCE [LARGE SCALE GENOMIC DNA]</scope>
    <source>
        <strain evidence="2 3">NBRC 13062</strain>
    </source>
</reference>
<comment type="caution">
    <text evidence="2">The sequence shown here is derived from an EMBL/GenBank/DDBJ whole genome shotgun (WGS) entry which is preliminary data.</text>
</comment>
<protein>
    <submittedName>
        <fullName evidence="2">Uncharacterized protein</fullName>
    </submittedName>
</protein>
<dbReference type="Proteomes" id="UP000498740">
    <property type="component" value="Unassembled WGS sequence"/>
</dbReference>
<dbReference type="EMBL" id="BLWD01000001">
    <property type="protein sequence ID" value="GFN07302.1"/>
    <property type="molecule type" value="Genomic_DNA"/>
</dbReference>
<dbReference type="AlphaFoldDB" id="A0A7J0CXX4"/>
<evidence type="ECO:0000256" key="1">
    <source>
        <dbReference type="SAM" id="MobiDB-lite"/>
    </source>
</evidence>
<name>A0A7J0CXX4_STRMI</name>
<evidence type="ECO:0000313" key="3">
    <source>
        <dbReference type="Proteomes" id="UP000498740"/>
    </source>
</evidence>
<sequence length="298" mass="29625">MSEGAGAAGVGSAGRVRGALRRSFAPGGVRRSRVGESPVCLPPVWPPRVGVLPVRLPPVCGFPGCGFRGCVPPGPGPPELEATVLGPGCCTSRRQVAATTGRAVLPPVAVVFGVAENPSAEPVFTLSALLESRLRDRWTVGVSGPVAAEDVGAEGVGVACPPPVRFGPMLRMRTGAGGAAGEATGAPGAGVPVPVCVRPWGRSPSTARCTGAGAERTGIPEGVLREAAGVAARGGALCGAGVSVGPGWVRRRSPRSGASGWSRAVDGSEVRGVPIPPRVRAREPEASPGCEGPGALGC</sequence>
<proteinExistence type="predicted"/>
<organism evidence="2 3">
    <name type="scientific">Streptomyces microflavus</name>
    <name type="common">Streptomyces lipmanii</name>
    <dbReference type="NCBI Taxonomy" id="1919"/>
    <lineage>
        <taxon>Bacteria</taxon>
        <taxon>Bacillati</taxon>
        <taxon>Actinomycetota</taxon>
        <taxon>Actinomycetes</taxon>
        <taxon>Kitasatosporales</taxon>
        <taxon>Streptomycetaceae</taxon>
        <taxon>Streptomyces</taxon>
    </lineage>
</organism>